<dbReference type="Proteomes" id="UP001066276">
    <property type="component" value="Chromosome 1_2"/>
</dbReference>
<organism evidence="1 2">
    <name type="scientific">Pleurodeles waltl</name>
    <name type="common">Iberian ribbed newt</name>
    <dbReference type="NCBI Taxonomy" id="8319"/>
    <lineage>
        <taxon>Eukaryota</taxon>
        <taxon>Metazoa</taxon>
        <taxon>Chordata</taxon>
        <taxon>Craniata</taxon>
        <taxon>Vertebrata</taxon>
        <taxon>Euteleostomi</taxon>
        <taxon>Amphibia</taxon>
        <taxon>Batrachia</taxon>
        <taxon>Caudata</taxon>
        <taxon>Salamandroidea</taxon>
        <taxon>Salamandridae</taxon>
        <taxon>Pleurodelinae</taxon>
        <taxon>Pleurodeles</taxon>
    </lineage>
</organism>
<sequence length="95" mass="10569">MRHAAPAHTPLKGISWRLRRASQAEPNVLQNVRLSRLALLRYAFHFSAYLRRARFPAGTRLHGNFSFSIGESVASQLIAERVCDGVRTSVPALGN</sequence>
<proteinExistence type="predicted"/>
<name>A0AAV7VYU4_PLEWA</name>
<dbReference type="EMBL" id="JANPWB010000002">
    <property type="protein sequence ID" value="KAJ1205571.1"/>
    <property type="molecule type" value="Genomic_DNA"/>
</dbReference>
<gene>
    <name evidence="1" type="ORF">NDU88_000999</name>
</gene>
<evidence type="ECO:0000313" key="1">
    <source>
        <dbReference type="EMBL" id="KAJ1205571.1"/>
    </source>
</evidence>
<accession>A0AAV7VYU4</accession>
<protein>
    <submittedName>
        <fullName evidence="1">Uncharacterized protein</fullName>
    </submittedName>
</protein>
<dbReference type="AlphaFoldDB" id="A0AAV7VYU4"/>
<evidence type="ECO:0000313" key="2">
    <source>
        <dbReference type="Proteomes" id="UP001066276"/>
    </source>
</evidence>
<keyword evidence="2" id="KW-1185">Reference proteome</keyword>
<comment type="caution">
    <text evidence="1">The sequence shown here is derived from an EMBL/GenBank/DDBJ whole genome shotgun (WGS) entry which is preliminary data.</text>
</comment>
<reference evidence="1" key="1">
    <citation type="journal article" date="2022" name="bioRxiv">
        <title>Sequencing and chromosome-scale assembly of the giantPleurodeles waltlgenome.</title>
        <authorList>
            <person name="Brown T."/>
            <person name="Elewa A."/>
            <person name="Iarovenko S."/>
            <person name="Subramanian E."/>
            <person name="Araus A.J."/>
            <person name="Petzold A."/>
            <person name="Susuki M."/>
            <person name="Suzuki K.-i.T."/>
            <person name="Hayashi T."/>
            <person name="Toyoda A."/>
            <person name="Oliveira C."/>
            <person name="Osipova E."/>
            <person name="Leigh N.D."/>
            <person name="Simon A."/>
            <person name="Yun M.H."/>
        </authorList>
    </citation>
    <scope>NUCLEOTIDE SEQUENCE</scope>
    <source>
        <strain evidence="1">20211129_DDA</strain>
        <tissue evidence="1">Liver</tissue>
    </source>
</reference>